<evidence type="ECO:0000256" key="6">
    <source>
        <dbReference type="ARBA" id="ARBA00022729"/>
    </source>
</evidence>
<feature type="chain" id="PRO_5042883347" description="non-specific serine/threonine protein kinase" evidence="15">
    <location>
        <begin position="28"/>
        <end position="1002"/>
    </location>
</feature>
<keyword evidence="7" id="KW-0547">Nucleotide-binding</keyword>
<dbReference type="PROSITE" id="PS50927">
    <property type="entry name" value="BULB_LECTIN"/>
    <property type="match status" value="1"/>
</dbReference>
<dbReference type="SUPFAM" id="SSF51110">
    <property type="entry name" value="alpha-D-mannose-specific plant lectins"/>
    <property type="match status" value="1"/>
</dbReference>
<evidence type="ECO:0000313" key="19">
    <source>
        <dbReference type="EMBL" id="KAK9067847.1"/>
    </source>
</evidence>
<evidence type="ECO:0000256" key="10">
    <source>
        <dbReference type="ARBA" id="ARBA00023157"/>
    </source>
</evidence>
<dbReference type="FunFam" id="1.10.510.10:FF:000060">
    <property type="entry name" value="G-type lectin S-receptor-like serine/threonine-protein kinase"/>
    <property type="match status" value="1"/>
</dbReference>
<evidence type="ECO:0000256" key="5">
    <source>
        <dbReference type="ARBA" id="ARBA00022679"/>
    </source>
</evidence>
<evidence type="ECO:0000256" key="15">
    <source>
        <dbReference type="SAM" id="SignalP"/>
    </source>
</evidence>
<feature type="signal peptide" evidence="15">
    <location>
        <begin position="1"/>
        <end position="27"/>
    </location>
</feature>
<keyword evidence="3" id="KW-1003">Cell membrane</keyword>
<keyword evidence="20" id="KW-1185">Reference proteome</keyword>
<dbReference type="SUPFAM" id="SSF49870">
    <property type="entry name" value="Osmotin, thaumatin-like protein"/>
    <property type="match status" value="1"/>
</dbReference>
<evidence type="ECO:0000256" key="2">
    <source>
        <dbReference type="ARBA" id="ARBA00012513"/>
    </source>
</evidence>
<dbReference type="PRINTS" id="PR00347">
    <property type="entry name" value="THAUMATIN"/>
</dbReference>
<reference evidence="19 20" key="1">
    <citation type="submission" date="2024-04" db="EMBL/GenBank/DDBJ databases">
        <title>The reference genome of an endangered Asteraceae, Deinandra increscens subsp. villosa, native to the Central Coast of California.</title>
        <authorList>
            <person name="Guilliams M."/>
            <person name="Hasenstab-Lehman K."/>
            <person name="Meyer R."/>
            <person name="Mcevoy S."/>
        </authorList>
    </citation>
    <scope>NUCLEOTIDE SEQUENCE [LARGE SCALE GENOMIC DNA]</scope>
    <source>
        <tissue evidence="19">Leaf</tissue>
    </source>
</reference>
<keyword evidence="8" id="KW-0418">Kinase</keyword>
<dbReference type="SMART" id="SM00205">
    <property type="entry name" value="THN"/>
    <property type="match status" value="1"/>
</dbReference>
<dbReference type="PANTHER" id="PTHR27002">
    <property type="entry name" value="RECEPTOR-LIKE SERINE/THREONINE-PROTEIN KINASE SD1-8"/>
    <property type="match status" value="1"/>
</dbReference>
<dbReference type="Pfam" id="PF00314">
    <property type="entry name" value="Thaumatin"/>
    <property type="match status" value="1"/>
</dbReference>
<dbReference type="Pfam" id="PF07714">
    <property type="entry name" value="PK_Tyr_Ser-Thr"/>
    <property type="match status" value="1"/>
</dbReference>
<evidence type="ECO:0000256" key="1">
    <source>
        <dbReference type="ARBA" id="ARBA00004251"/>
    </source>
</evidence>
<dbReference type="EMBL" id="JBCNJP010000014">
    <property type="protein sequence ID" value="KAK9067847.1"/>
    <property type="molecule type" value="Genomic_DNA"/>
</dbReference>
<gene>
    <name evidence="19" type="ORF">SSX86_011958</name>
</gene>
<feature type="domain" description="Apple" evidence="18">
    <location>
        <begin position="511"/>
        <end position="590"/>
    </location>
</feature>
<dbReference type="InterPro" id="IPR037176">
    <property type="entry name" value="Osmotin/thaumatin-like_sf"/>
</dbReference>
<feature type="domain" description="Protein kinase" evidence="16">
    <location>
        <begin position="684"/>
        <end position="981"/>
    </location>
</feature>
<dbReference type="InterPro" id="IPR001938">
    <property type="entry name" value="Thaumatin"/>
</dbReference>
<dbReference type="InterPro" id="IPR003609">
    <property type="entry name" value="Pan_app"/>
</dbReference>
<dbReference type="Gene3D" id="3.30.200.20">
    <property type="entry name" value="Phosphorylase Kinase, domain 1"/>
    <property type="match status" value="1"/>
</dbReference>
<evidence type="ECO:0000259" key="18">
    <source>
        <dbReference type="PROSITE" id="PS50948"/>
    </source>
</evidence>
<keyword evidence="6 15" id="KW-0732">Signal</keyword>
<dbReference type="SUPFAM" id="SSF56112">
    <property type="entry name" value="Protein kinase-like (PK-like)"/>
    <property type="match status" value="1"/>
</dbReference>
<organism evidence="19 20">
    <name type="scientific">Deinandra increscens subsp. villosa</name>
    <dbReference type="NCBI Taxonomy" id="3103831"/>
    <lineage>
        <taxon>Eukaryota</taxon>
        <taxon>Viridiplantae</taxon>
        <taxon>Streptophyta</taxon>
        <taxon>Embryophyta</taxon>
        <taxon>Tracheophyta</taxon>
        <taxon>Spermatophyta</taxon>
        <taxon>Magnoliopsida</taxon>
        <taxon>eudicotyledons</taxon>
        <taxon>Gunneridae</taxon>
        <taxon>Pentapetalae</taxon>
        <taxon>asterids</taxon>
        <taxon>campanulids</taxon>
        <taxon>Asterales</taxon>
        <taxon>Asteraceae</taxon>
        <taxon>Asteroideae</taxon>
        <taxon>Heliantheae alliance</taxon>
        <taxon>Madieae</taxon>
        <taxon>Madiinae</taxon>
        <taxon>Deinandra</taxon>
    </lineage>
</organism>
<dbReference type="InterPro" id="IPR001245">
    <property type="entry name" value="Ser-Thr/Tyr_kinase_cat_dom"/>
</dbReference>
<evidence type="ECO:0000256" key="11">
    <source>
        <dbReference type="ARBA" id="ARBA00023180"/>
    </source>
</evidence>
<dbReference type="SMART" id="SM00220">
    <property type="entry name" value="S_TKc"/>
    <property type="match status" value="1"/>
</dbReference>
<protein>
    <recommendedName>
        <fullName evidence="2">non-specific serine/threonine protein kinase</fullName>
        <ecNumber evidence="2">2.7.11.1</ecNumber>
    </recommendedName>
</protein>
<dbReference type="Gene3D" id="2.60.110.10">
    <property type="entry name" value="Thaumatin"/>
    <property type="match status" value="1"/>
</dbReference>
<evidence type="ECO:0000256" key="7">
    <source>
        <dbReference type="ARBA" id="ARBA00022741"/>
    </source>
</evidence>
<evidence type="ECO:0000256" key="4">
    <source>
        <dbReference type="ARBA" id="ARBA00022527"/>
    </source>
</evidence>
<dbReference type="SMART" id="SM00108">
    <property type="entry name" value="B_lectin"/>
    <property type="match status" value="1"/>
</dbReference>
<evidence type="ECO:0000256" key="8">
    <source>
        <dbReference type="ARBA" id="ARBA00022777"/>
    </source>
</evidence>
<dbReference type="InterPro" id="IPR000719">
    <property type="entry name" value="Prot_kinase_dom"/>
</dbReference>
<keyword evidence="5" id="KW-0808">Transferase</keyword>
<evidence type="ECO:0000313" key="20">
    <source>
        <dbReference type="Proteomes" id="UP001408789"/>
    </source>
</evidence>
<dbReference type="InterPro" id="IPR008271">
    <property type="entry name" value="Ser/Thr_kinase_AS"/>
</dbReference>
<comment type="catalytic activity">
    <reaction evidence="13">
        <text>L-seryl-[protein] + ATP = O-phospho-L-seryl-[protein] + ADP + H(+)</text>
        <dbReference type="Rhea" id="RHEA:17989"/>
        <dbReference type="Rhea" id="RHEA-COMP:9863"/>
        <dbReference type="Rhea" id="RHEA-COMP:11604"/>
        <dbReference type="ChEBI" id="CHEBI:15378"/>
        <dbReference type="ChEBI" id="CHEBI:29999"/>
        <dbReference type="ChEBI" id="CHEBI:30616"/>
        <dbReference type="ChEBI" id="CHEBI:83421"/>
        <dbReference type="ChEBI" id="CHEBI:456216"/>
        <dbReference type="EC" id="2.7.11.1"/>
    </reaction>
</comment>
<dbReference type="PROSITE" id="PS50011">
    <property type="entry name" value="PROTEIN_KINASE_DOM"/>
    <property type="match status" value="1"/>
</dbReference>
<dbReference type="PANTHER" id="PTHR27002:SF548">
    <property type="entry name" value="RECEPTOR-LIKE SERINE_THREONINE-PROTEIN KINASE"/>
    <property type="match status" value="1"/>
</dbReference>
<dbReference type="GO" id="GO:0004674">
    <property type="term" value="F:protein serine/threonine kinase activity"/>
    <property type="evidence" value="ECO:0007669"/>
    <property type="project" value="UniProtKB-KW"/>
</dbReference>
<evidence type="ECO:0000256" key="9">
    <source>
        <dbReference type="ARBA" id="ARBA00022840"/>
    </source>
</evidence>
<dbReference type="GO" id="GO:0005886">
    <property type="term" value="C:plasma membrane"/>
    <property type="evidence" value="ECO:0007669"/>
    <property type="project" value="UniProtKB-SubCell"/>
</dbReference>
<dbReference type="Gene3D" id="1.10.510.10">
    <property type="entry name" value="Transferase(Phosphotransferase) domain 1"/>
    <property type="match status" value="1"/>
</dbReference>
<keyword evidence="10" id="KW-1015">Disulfide bond</keyword>
<dbReference type="FunFam" id="3.30.200.20:FF:000195">
    <property type="entry name" value="G-type lectin S-receptor-like serine/threonine-protein kinase"/>
    <property type="match status" value="1"/>
</dbReference>
<dbReference type="PROSITE" id="PS00108">
    <property type="entry name" value="PROTEIN_KINASE_ST"/>
    <property type="match status" value="1"/>
</dbReference>
<evidence type="ECO:0000256" key="12">
    <source>
        <dbReference type="ARBA" id="ARBA00047899"/>
    </source>
</evidence>
<evidence type="ECO:0000256" key="3">
    <source>
        <dbReference type="ARBA" id="ARBA00022475"/>
    </source>
</evidence>
<dbReference type="Pfam" id="PF08276">
    <property type="entry name" value="PAN_2"/>
    <property type="match status" value="1"/>
</dbReference>
<evidence type="ECO:0000259" key="16">
    <source>
        <dbReference type="PROSITE" id="PS50011"/>
    </source>
</evidence>
<comment type="subcellular location">
    <subcellularLocation>
        <location evidence="1">Cell membrane</location>
        <topology evidence="1">Single-pass type I membrane protein</topology>
    </subcellularLocation>
</comment>
<dbReference type="Gene3D" id="2.90.10.10">
    <property type="entry name" value="Bulb-type lectin domain"/>
    <property type="match status" value="1"/>
</dbReference>
<dbReference type="CDD" id="cd14066">
    <property type="entry name" value="STKc_IRAK"/>
    <property type="match status" value="1"/>
</dbReference>
<dbReference type="InterPro" id="IPR021820">
    <property type="entry name" value="S-locus_recpt_kinase_C"/>
</dbReference>
<feature type="domain" description="Bulb-type lectin" evidence="17">
    <location>
        <begin position="235"/>
        <end position="354"/>
    </location>
</feature>
<evidence type="ECO:0000256" key="13">
    <source>
        <dbReference type="ARBA" id="ARBA00048679"/>
    </source>
</evidence>
<feature type="transmembrane region" description="Helical" evidence="14">
    <location>
        <begin position="608"/>
        <end position="627"/>
    </location>
</feature>
<proteinExistence type="predicted"/>
<keyword evidence="14" id="KW-0472">Membrane</keyword>
<dbReference type="Proteomes" id="UP001408789">
    <property type="component" value="Unassembled WGS sequence"/>
</dbReference>
<dbReference type="InterPro" id="IPR001480">
    <property type="entry name" value="Bulb-type_lectin_dom"/>
</dbReference>
<keyword evidence="14" id="KW-1133">Transmembrane helix</keyword>
<dbReference type="EC" id="2.7.11.1" evidence="2"/>
<dbReference type="Pfam" id="PF01453">
    <property type="entry name" value="B_lectin"/>
    <property type="match status" value="1"/>
</dbReference>
<evidence type="ECO:0000259" key="17">
    <source>
        <dbReference type="PROSITE" id="PS50927"/>
    </source>
</evidence>
<sequence length="1002" mass="114032">MKQNLTFIPIYRSFLLFFFFFCNGASGDTITVVNDCAFTVWPGIYSSPVLDITGFELREGDSRSFHTLANWRGKLWGRTGCTFNGSGHGSCKIGDCGSDEMECNGRLPTPPVTVVAFDLMAETGDFYNVSLINGYNLQMTVEPTSTAAYGCLKMGCVYDLNKRCPMELRLEGGGGCNTACHVFGTHEYCCSSCKPTPYTQLFNLACPIPRSHYSGNYYCNDAYYTVRFCPPADAFSTIKVGNQLNYYDQLFSASGNFTLGFFGEDYQCNYLGIWYTGDSEARKVWVANPKNSGTLALSIDRNTGNLIITARGTTLMNLTDIQAGPNPNVTATLEDTGNFRLINETDKRVLWQSFDHPTNVLLPGMKLGYDRRTRQNWTLTSWLSDGIFDSGTFTLSWEPIDETSQRLMIRRRGQPYWTSGFLDAETFEYMFLLYKGRQSKYILRFVNKSEEQYFTYIDDPGYEGMADPFPMWILTPKGQITNYNIFEPWTPELCYRYNSSNGCMNSSFPKCRRADEYFSYRNGEFAPKKTRMIFYSNSSLGISDCFVKCWNDCSCVGFDNSNTNGTGCVIWTGSNNLFIDGGDNPTRKYVMSSQSPKNPSTKKSMKQIWVLVLVPIFAGLGLIWYMTKRKQKRKEYKRRKGDEYLLELAASESFKEIHHLESDGRYGDLLFFSFASIMAATRDFTVENKLGQGGFGPVYKGRLDDGCEIAIKRLSRSSGQGLVEFKNELILIAKLQHTNLVRILGYCIHQEEKMLVYEYMPNKSLDFFLFDENRKAELDWPKRFNIIEGIAQGLLYLHKYSRMRVIHRDLKSNNILLDESMNPKISDFGMARIFDQNEIQAMTNRVVGTYGYMSPEYAMEGIFSVKSDVYSFGVLILEIVSGRRNSSFVHLDRTFNLLGYAWELWRQGNAMELSDPTLGSTCVEQQFLRTFHIALLCVQERAIDRPTTSDMISMLLSDTMSLPTPKRPAFFTHVAESNSTLDQIKLEDCSLNNTTMSVMEGR</sequence>
<evidence type="ECO:0000256" key="14">
    <source>
        <dbReference type="SAM" id="Phobius"/>
    </source>
</evidence>
<comment type="catalytic activity">
    <reaction evidence="12">
        <text>L-threonyl-[protein] + ATP = O-phospho-L-threonyl-[protein] + ADP + H(+)</text>
        <dbReference type="Rhea" id="RHEA:46608"/>
        <dbReference type="Rhea" id="RHEA-COMP:11060"/>
        <dbReference type="Rhea" id="RHEA-COMP:11605"/>
        <dbReference type="ChEBI" id="CHEBI:15378"/>
        <dbReference type="ChEBI" id="CHEBI:30013"/>
        <dbReference type="ChEBI" id="CHEBI:30616"/>
        <dbReference type="ChEBI" id="CHEBI:61977"/>
        <dbReference type="ChEBI" id="CHEBI:456216"/>
        <dbReference type="EC" id="2.7.11.1"/>
    </reaction>
</comment>
<comment type="caution">
    <text evidence="19">The sequence shown here is derived from an EMBL/GenBank/DDBJ whole genome shotgun (WGS) entry which is preliminary data.</text>
</comment>
<dbReference type="PROSITE" id="PS50948">
    <property type="entry name" value="PAN"/>
    <property type="match status" value="1"/>
</dbReference>
<dbReference type="InterPro" id="IPR011009">
    <property type="entry name" value="Kinase-like_dom_sf"/>
</dbReference>
<accession>A0AAP0D8G6</accession>
<dbReference type="GO" id="GO:0005524">
    <property type="term" value="F:ATP binding"/>
    <property type="evidence" value="ECO:0007669"/>
    <property type="project" value="UniProtKB-KW"/>
</dbReference>
<keyword evidence="11" id="KW-0325">Glycoprotein</keyword>
<dbReference type="Pfam" id="PF11883">
    <property type="entry name" value="DUF3403"/>
    <property type="match status" value="1"/>
</dbReference>
<keyword evidence="9" id="KW-0067">ATP-binding</keyword>
<dbReference type="InterPro" id="IPR036426">
    <property type="entry name" value="Bulb-type_lectin_dom_sf"/>
</dbReference>
<name>A0AAP0D8G6_9ASTR</name>
<dbReference type="AlphaFoldDB" id="A0AAP0D8G6"/>
<dbReference type="PROSITE" id="PS51367">
    <property type="entry name" value="THAUMATIN_2"/>
    <property type="match status" value="1"/>
</dbReference>
<keyword evidence="14" id="KW-0812">Transmembrane</keyword>
<keyword evidence="4" id="KW-0723">Serine/threonine-protein kinase</keyword>